<dbReference type="InterPro" id="IPR036691">
    <property type="entry name" value="Endo/exonu/phosph_ase_sf"/>
</dbReference>
<comment type="caution">
    <text evidence="2">The sequence shown here is derived from an EMBL/GenBank/DDBJ whole genome shotgun (WGS) entry which is preliminary data.</text>
</comment>
<dbReference type="RefSeq" id="WP_345262252.1">
    <property type="nucleotide sequence ID" value="NZ_BAABIM010000001.1"/>
</dbReference>
<sequence length="328" mass="36563">MPTPNSTTPPVRTTTQRPWGRSIAALALGAGLLAPVAVQAVPEQAAAAPAAAASAPVAPAEKKRKADDGFRIATLNLHNNLSAGQLRGDVRKMIKQRQPSIIGFQERRDTRRQMRAALPDHWALRMPVKRDGTDDNPIAFDKRVWKAKSSWPRLLTGRTWARNSGQTAVDQYGVVTVLEHRRTGQVVRAISFHMPNLIHNRNTGGPNYGEPQRLGAFYRMAASVRELARRTPEEQQFVALCDCNVTESKDTTGKLVKGKLTRPLGLENQYSAAGYKSGWRIDYVMSEKDAAYRIDGWHVMHRLHTDHPGVVTQFRPAPELKARSYPRR</sequence>
<dbReference type="Gene3D" id="3.60.10.10">
    <property type="entry name" value="Endonuclease/exonuclease/phosphatase"/>
    <property type="match status" value="1"/>
</dbReference>
<dbReference type="Proteomes" id="UP001500621">
    <property type="component" value="Unassembled WGS sequence"/>
</dbReference>
<feature type="chain" id="PRO_5045395001" description="Endonuclease/exonuclease/phosphatase domain-containing protein" evidence="1">
    <location>
        <begin position="41"/>
        <end position="328"/>
    </location>
</feature>
<evidence type="ECO:0000313" key="2">
    <source>
        <dbReference type="EMBL" id="GAA4669738.1"/>
    </source>
</evidence>
<proteinExistence type="predicted"/>
<keyword evidence="1" id="KW-0732">Signal</keyword>
<evidence type="ECO:0008006" key="4">
    <source>
        <dbReference type="Google" id="ProtNLM"/>
    </source>
</evidence>
<gene>
    <name evidence="2" type="ORF">GCM10023226_02740</name>
</gene>
<feature type="signal peptide" evidence="1">
    <location>
        <begin position="1"/>
        <end position="40"/>
    </location>
</feature>
<organism evidence="2 3">
    <name type="scientific">Nocardioides nanhaiensis</name>
    <dbReference type="NCBI Taxonomy" id="1476871"/>
    <lineage>
        <taxon>Bacteria</taxon>
        <taxon>Bacillati</taxon>
        <taxon>Actinomycetota</taxon>
        <taxon>Actinomycetes</taxon>
        <taxon>Propionibacteriales</taxon>
        <taxon>Nocardioidaceae</taxon>
        <taxon>Nocardioides</taxon>
    </lineage>
</organism>
<evidence type="ECO:0000256" key="1">
    <source>
        <dbReference type="SAM" id="SignalP"/>
    </source>
</evidence>
<reference evidence="3" key="1">
    <citation type="journal article" date="2019" name="Int. J. Syst. Evol. Microbiol.">
        <title>The Global Catalogue of Microorganisms (GCM) 10K type strain sequencing project: providing services to taxonomists for standard genome sequencing and annotation.</title>
        <authorList>
            <consortium name="The Broad Institute Genomics Platform"/>
            <consortium name="The Broad Institute Genome Sequencing Center for Infectious Disease"/>
            <person name="Wu L."/>
            <person name="Ma J."/>
        </authorList>
    </citation>
    <scope>NUCLEOTIDE SEQUENCE [LARGE SCALE GENOMIC DNA]</scope>
    <source>
        <strain evidence="3">JCM 18127</strain>
    </source>
</reference>
<dbReference type="SUPFAM" id="SSF56219">
    <property type="entry name" value="DNase I-like"/>
    <property type="match status" value="1"/>
</dbReference>
<dbReference type="EMBL" id="BAABIM010000001">
    <property type="protein sequence ID" value="GAA4669738.1"/>
    <property type="molecule type" value="Genomic_DNA"/>
</dbReference>
<evidence type="ECO:0000313" key="3">
    <source>
        <dbReference type="Proteomes" id="UP001500621"/>
    </source>
</evidence>
<keyword evidence="3" id="KW-1185">Reference proteome</keyword>
<protein>
    <recommendedName>
        <fullName evidence="4">Endonuclease/exonuclease/phosphatase domain-containing protein</fullName>
    </recommendedName>
</protein>
<accession>A0ABP8VQN0</accession>
<name>A0ABP8VQN0_9ACTN</name>